<name>A0ABV5AQL8_9BACL</name>
<accession>A0ABV5AQL8</accession>
<dbReference type="EMBL" id="JBHHMI010000004">
    <property type="protein sequence ID" value="MFB5266488.1"/>
    <property type="molecule type" value="Genomic_DNA"/>
</dbReference>
<proteinExistence type="predicted"/>
<dbReference type="RefSeq" id="WP_375354220.1">
    <property type="nucleotide sequence ID" value="NZ_JBHHMI010000004.1"/>
</dbReference>
<dbReference type="Pfam" id="PF24585">
    <property type="entry name" value="YunG"/>
    <property type="match status" value="1"/>
</dbReference>
<keyword evidence="2" id="KW-1185">Reference proteome</keyword>
<gene>
    <name evidence="1" type="ORF">ACE41H_06790</name>
</gene>
<reference evidence="1 2" key="1">
    <citation type="submission" date="2024-09" db="EMBL/GenBank/DDBJ databases">
        <title>Paenibacillus zeirhizospherea sp. nov., isolated from surface of the maize (Zea mays) roots in a horticulture field, Hungary.</title>
        <authorList>
            <person name="Marton D."/>
            <person name="Farkas M."/>
            <person name="Bedics A."/>
            <person name="Toth E."/>
            <person name="Tancsics A."/>
            <person name="Boka K."/>
            <person name="Maroti G."/>
            <person name="Kriszt B."/>
            <person name="Cserhati M."/>
        </authorList>
    </citation>
    <scope>NUCLEOTIDE SEQUENCE [LARGE SCALE GENOMIC DNA]</scope>
    <source>
        <strain evidence="1 2">KCTC 33519</strain>
    </source>
</reference>
<comment type="caution">
    <text evidence="1">The sequence shown here is derived from an EMBL/GenBank/DDBJ whole genome shotgun (WGS) entry which is preliminary data.</text>
</comment>
<organism evidence="1 2">
    <name type="scientific">Paenibacillus enshidis</name>
    <dbReference type="NCBI Taxonomy" id="1458439"/>
    <lineage>
        <taxon>Bacteria</taxon>
        <taxon>Bacillati</taxon>
        <taxon>Bacillota</taxon>
        <taxon>Bacilli</taxon>
        <taxon>Bacillales</taxon>
        <taxon>Paenibacillaceae</taxon>
        <taxon>Paenibacillus</taxon>
    </lineage>
</organism>
<sequence length="122" mass="13743">MNTRSFTGTLYDHITAVLLESWSLQTSSKWKADNPALGQCGVTALVVQDHLGGDILKTMTERGWHYYNRINNDVYDFTATQFAGDIEYLHVLSSRADAFSDTNQEQYEALSCKMAELLNGQK</sequence>
<dbReference type="InterPro" id="IPR056238">
    <property type="entry name" value="YunG-like"/>
</dbReference>
<evidence type="ECO:0000313" key="1">
    <source>
        <dbReference type="EMBL" id="MFB5266488.1"/>
    </source>
</evidence>
<dbReference type="Proteomes" id="UP001580346">
    <property type="component" value="Unassembled WGS sequence"/>
</dbReference>
<protein>
    <submittedName>
        <fullName evidence="1">Uncharacterized protein</fullName>
    </submittedName>
</protein>
<evidence type="ECO:0000313" key="2">
    <source>
        <dbReference type="Proteomes" id="UP001580346"/>
    </source>
</evidence>